<keyword evidence="2" id="KW-1185">Reference proteome</keyword>
<protein>
    <submittedName>
        <fullName evidence="1">Uncharacterized protein</fullName>
    </submittedName>
</protein>
<dbReference type="PANTHER" id="PTHR33085:SF126">
    <property type="entry name" value="EXPRESSED PROTEIN"/>
    <property type="match status" value="1"/>
</dbReference>
<organism evidence="1 2">
    <name type="scientific">Lolium multiflorum</name>
    <name type="common">Italian ryegrass</name>
    <name type="synonym">Lolium perenne subsp. multiflorum</name>
    <dbReference type="NCBI Taxonomy" id="4521"/>
    <lineage>
        <taxon>Eukaryota</taxon>
        <taxon>Viridiplantae</taxon>
        <taxon>Streptophyta</taxon>
        <taxon>Embryophyta</taxon>
        <taxon>Tracheophyta</taxon>
        <taxon>Spermatophyta</taxon>
        <taxon>Magnoliopsida</taxon>
        <taxon>Liliopsida</taxon>
        <taxon>Poales</taxon>
        <taxon>Poaceae</taxon>
        <taxon>BOP clade</taxon>
        <taxon>Pooideae</taxon>
        <taxon>Poodae</taxon>
        <taxon>Poeae</taxon>
        <taxon>Poeae Chloroplast Group 2 (Poeae type)</taxon>
        <taxon>Loliodinae</taxon>
        <taxon>Loliinae</taxon>
        <taxon>Lolium</taxon>
    </lineage>
</organism>
<name>A0AAD8R4J5_LOLMU</name>
<comment type="caution">
    <text evidence="1">The sequence shown here is derived from an EMBL/GenBank/DDBJ whole genome shotgun (WGS) entry which is preliminary data.</text>
</comment>
<dbReference type="PANTHER" id="PTHR33085">
    <property type="entry name" value="OS12G0113100 PROTEIN-RELATED"/>
    <property type="match status" value="1"/>
</dbReference>
<dbReference type="AlphaFoldDB" id="A0AAD8R4J5"/>
<accession>A0AAD8R4J5</accession>
<dbReference type="Proteomes" id="UP001231189">
    <property type="component" value="Unassembled WGS sequence"/>
</dbReference>
<gene>
    <name evidence="1" type="ORF">QYE76_020292</name>
</gene>
<dbReference type="Pfam" id="PF07893">
    <property type="entry name" value="DUF1668"/>
    <property type="match status" value="1"/>
</dbReference>
<proteinExistence type="predicted"/>
<dbReference type="InterPro" id="IPR012871">
    <property type="entry name" value="DUF1668_ORYSA"/>
</dbReference>
<reference evidence="1" key="1">
    <citation type="submission" date="2023-07" db="EMBL/GenBank/DDBJ databases">
        <title>A chromosome-level genome assembly of Lolium multiflorum.</title>
        <authorList>
            <person name="Chen Y."/>
            <person name="Copetti D."/>
            <person name="Kolliker R."/>
            <person name="Studer B."/>
        </authorList>
    </citation>
    <scope>NUCLEOTIDE SEQUENCE</scope>
    <source>
        <strain evidence="1">02402/16</strain>
        <tissue evidence="1">Leaf</tissue>
    </source>
</reference>
<evidence type="ECO:0000313" key="1">
    <source>
        <dbReference type="EMBL" id="KAK1614775.1"/>
    </source>
</evidence>
<sequence>MSFRRQFLYLVVHGYTVRRSPWYALHRIDTSRLFCPDGSADRAANTVVDAPLPERRMSFNLPGIMQFSLLGRQKDKIVGVDDMGRGVLYDEGSHSVRPLPSMAPPNCCHTLLSVAVDPQNDVTKDDGAEDDGSVYVIEADPGQPIQALVHDRNDDWAWRSLPPPPYIHDPSCGTDGCSGADITCHAVDVHREGDGSLIWVSIAGRGTYWLDTATHAWTKAGDWALPFRGQAVPAPELGLWIGFSAMDSGQICASDLAAAVDEDRPPAADHVWDGLAVPEGFSELYSHLVYLGGRQFCVAKIFELAPHLRHRRCLGCFHLPDEDEGKCFAMFTGVTVLNCGSGRQHRMIKHRSLRYCIDDSITGGCVL</sequence>
<dbReference type="EMBL" id="JAUUTY010000006">
    <property type="protein sequence ID" value="KAK1614775.1"/>
    <property type="molecule type" value="Genomic_DNA"/>
</dbReference>
<evidence type="ECO:0000313" key="2">
    <source>
        <dbReference type="Proteomes" id="UP001231189"/>
    </source>
</evidence>